<reference evidence="1" key="1">
    <citation type="submission" date="2014-09" db="EMBL/GenBank/DDBJ databases">
        <authorList>
            <person name="Magalhaes I.L.F."/>
            <person name="Oliveira U."/>
            <person name="Santos F.R."/>
            <person name="Vidigal T.H.D.A."/>
            <person name="Brescovit A.D."/>
            <person name="Santos A.J."/>
        </authorList>
    </citation>
    <scope>NUCLEOTIDE SEQUENCE</scope>
    <source>
        <tissue evidence="1">Shoot tissue taken approximately 20 cm above the soil surface</tissue>
    </source>
</reference>
<accession>A0A0A8Z9R5</accession>
<protein>
    <submittedName>
        <fullName evidence="1">Uncharacterized protein</fullName>
    </submittedName>
</protein>
<evidence type="ECO:0000313" key="1">
    <source>
        <dbReference type="EMBL" id="JAD33485.1"/>
    </source>
</evidence>
<name>A0A0A8Z9R5_ARUDO</name>
<organism evidence="1">
    <name type="scientific">Arundo donax</name>
    <name type="common">Giant reed</name>
    <name type="synonym">Donax arundinaceus</name>
    <dbReference type="NCBI Taxonomy" id="35708"/>
    <lineage>
        <taxon>Eukaryota</taxon>
        <taxon>Viridiplantae</taxon>
        <taxon>Streptophyta</taxon>
        <taxon>Embryophyta</taxon>
        <taxon>Tracheophyta</taxon>
        <taxon>Spermatophyta</taxon>
        <taxon>Magnoliopsida</taxon>
        <taxon>Liliopsida</taxon>
        <taxon>Poales</taxon>
        <taxon>Poaceae</taxon>
        <taxon>PACMAD clade</taxon>
        <taxon>Arundinoideae</taxon>
        <taxon>Arundineae</taxon>
        <taxon>Arundo</taxon>
    </lineage>
</organism>
<dbReference type="AlphaFoldDB" id="A0A0A8Z9R5"/>
<dbReference type="EMBL" id="GBRH01264410">
    <property type="protein sequence ID" value="JAD33485.1"/>
    <property type="molecule type" value="Transcribed_RNA"/>
</dbReference>
<proteinExistence type="predicted"/>
<reference evidence="1" key="2">
    <citation type="journal article" date="2015" name="Data Brief">
        <title>Shoot transcriptome of the giant reed, Arundo donax.</title>
        <authorList>
            <person name="Barrero R.A."/>
            <person name="Guerrero F.D."/>
            <person name="Moolhuijzen P."/>
            <person name="Goolsby J.A."/>
            <person name="Tidwell J."/>
            <person name="Bellgard S.E."/>
            <person name="Bellgard M.I."/>
        </authorList>
    </citation>
    <scope>NUCLEOTIDE SEQUENCE</scope>
    <source>
        <tissue evidence="1">Shoot tissue taken approximately 20 cm above the soil surface</tissue>
    </source>
</reference>
<sequence>MLQLRDFISPHVPYVMTSDLKCFSRKQSSRSVWLQSNGMQR</sequence>